<feature type="domain" description="Phosphatidic acid phosphatase type 2/haloperoxidase" evidence="2">
    <location>
        <begin position="9"/>
        <end position="143"/>
    </location>
</feature>
<dbReference type="AlphaFoldDB" id="A0A250AXR1"/>
<dbReference type="Gene3D" id="1.20.144.10">
    <property type="entry name" value="Phosphatidic acid phosphatase type 2/haloperoxidase"/>
    <property type="match status" value="1"/>
</dbReference>
<reference evidence="3 4" key="1">
    <citation type="submission" date="2016-01" db="EMBL/GenBank/DDBJ databases">
        <authorList>
            <person name="Oliw E.H."/>
        </authorList>
    </citation>
    <scope>NUCLEOTIDE SEQUENCE [LARGE SCALE GENOMIC DNA]</scope>
    <source>
        <strain evidence="3 4">FRB97</strain>
    </source>
</reference>
<keyword evidence="4" id="KW-1185">Reference proteome</keyword>
<dbReference type="SUPFAM" id="SSF48317">
    <property type="entry name" value="Acid phosphatase/Vanadium-dependent haloperoxidase"/>
    <property type="match status" value="1"/>
</dbReference>
<feature type="transmembrane region" description="Helical" evidence="1">
    <location>
        <begin position="40"/>
        <end position="60"/>
    </location>
</feature>
<protein>
    <recommendedName>
        <fullName evidence="2">Phosphatidic acid phosphatase type 2/haloperoxidase domain-containing protein</fullName>
    </recommendedName>
</protein>
<evidence type="ECO:0000256" key="1">
    <source>
        <dbReference type="SAM" id="Phobius"/>
    </source>
</evidence>
<sequence length="217" mass="23332">MNWHFLTFFGDSMLLLPSAAIVFIILMLSPASRKPTWQWILLFGGVGAVVCLSKLAFMGWGIGSREFDFTGFSGHSALSASIWPVMLWLLAGRFSINVRRVAVACGYLLALTVGYSRLAINVHSTSEVVTGLALGCTVSAAFLLLQRNTPPPRLSYRKIAAALVLPLFLINTGTAAPTQGLLERIAVTIAPVKKPFTRADLHAKPSPAPAPVKVAQD</sequence>
<proteinExistence type="predicted"/>
<accession>A0A250AXR1</accession>
<keyword evidence="1" id="KW-1133">Transmembrane helix</keyword>
<feature type="transmembrane region" description="Helical" evidence="1">
    <location>
        <begin position="128"/>
        <end position="145"/>
    </location>
</feature>
<evidence type="ECO:0000313" key="3">
    <source>
        <dbReference type="EMBL" id="ATA18635.1"/>
    </source>
</evidence>
<gene>
    <name evidence="3" type="ORF">AWC35_04330</name>
</gene>
<evidence type="ECO:0000259" key="2">
    <source>
        <dbReference type="SMART" id="SM00014"/>
    </source>
</evidence>
<organism evidence="3 4">
    <name type="scientific">Gibbsiella quercinecans</name>
    <dbReference type="NCBI Taxonomy" id="929813"/>
    <lineage>
        <taxon>Bacteria</taxon>
        <taxon>Pseudomonadati</taxon>
        <taxon>Pseudomonadota</taxon>
        <taxon>Gammaproteobacteria</taxon>
        <taxon>Enterobacterales</taxon>
        <taxon>Yersiniaceae</taxon>
        <taxon>Gibbsiella</taxon>
    </lineage>
</organism>
<keyword evidence="1" id="KW-0812">Transmembrane</keyword>
<dbReference type="SMART" id="SM00014">
    <property type="entry name" value="acidPPc"/>
    <property type="match status" value="1"/>
</dbReference>
<dbReference type="KEGG" id="gqu:AWC35_04330"/>
<feature type="transmembrane region" description="Helical" evidence="1">
    <location>
        <begin position="98"/>
        <end position="116"/>
    </location>
</feature>
<dbReference type="EMBL" id="CP014136">
    <property type="protein sequence ID" value="ATA18635.1"/>
    <property type="molecule type" value="Genomic_DNA"/>
</dbReference>
<dbReference type="Proteomes" id="UP000217182">
    <property type="component" value="Chromosome"/>
</dbReference>
<evidence type="ECO:0000313" key="4">
    <source>
        <dbReference type="Proteomes" id="UP000217182"/>
    </source>
</evidence>
<keyword evidence="1" id="KW-0472">Membrane</keyword>
<dbReference type="OrthoDB" id="8590768at2"/>
<dbReference type="Pfam" id="PF01569">
    <property type="entry name" value="PAP2"/>
    <property type="match status" value="1"/>
</dbReference>
<feature type="transmembrane region" description="Helical" evidence="1">
    <location>
        <begin position="6"/>
        <end position="28"/>
    </location>
</feature>
<dbReference type="RefSeq" id="WP_095845235.1">
    <property type="nucleotide sequence ID" value="NZ_CP014136.1"/>
</dbReference>
<name>A0A250AXR1_9GAMM</name>
<dbReference type="InterPro" id="IPR000326">
    <property type="entry name" value="PAP2/HPO"/>
</dbReference>
<dbReference type="InterPro" id="IPR036938">
    <property type="entry name" value="PAP2/HPO_sf"/>
</dbReference>
<feature type="transmembrane region" description="Helical" evidence="1">
    <location>
        <begin position="72"/>
        <end position="91"/>
    </location>
</feature>